<dbReference type="SUPFAM" id="SSF54695">
    <property type="entry name" value="POZ domain"/>
    <property type="match status" value="1"/>
</dbReference>
<dbReference type="PANTHER" id="PTHR11165">
    <property type="entry name" value="SKP1"/>
    <property type="match status" value="1"/>
</dbReference>
<evidence type="ECO:0008006" key="9">
    <source>
        <dbReference type="Google" id="ProtNLM"/>
    </source>
</evidence>
<dbReference type="InterPro" id="IPR016072">
    <property type="entry name" value="Skp1_comp_dimer"/>
</dbReference>
<accession>A0A4U6W0R5</accession>
<evidence type="ECO:0000256" key="1">
    <source>
        <dbReference type="ARBA" id="ARBA00004906"/>
    </source>
</evidence>
<dbReference type="GO" id="GO:0016567">
    <property type="term" value="P:protein ubiquitination"/>
    <property type="evidence" value="ECO:0007669"/>
    <property type="project" value="UniProtKB-UniPathway"/>
</dbReference>
<keyword evidence="3" id="KW-0833">Ubl conjugation pathway</keyword>
<reference evidence="7" key="1">
    <citation type="submission" date="2019-03" db="EMBL/GenBank/DDBJ databases">
        <title>WGS assembly of Setaria viridis.</title>
        <authorList>
            <person name="Huang P."/>
            <person name="Jenkins J."/>
            <person name="Grimwood J."/>
            <person name="Barry K."/>
            <person name="Healey A."/>
            <person name="Mamidi S."/>
            <person name="Sreedasyam A."/>
            <person name="Shu S."/>
            <person name="Feldman M."/>
            <person name="Wu J."/>
            <person name="Yu Y."/>
            <person name="Chen C."/>
            <person name="Johnson J."/>
            <person name="Rokhsar D."/>
            <person name="Baxter I."/>
            <person name="Schmutz J."/>
            <person name="Brutnell T."/>
            <person name="Kellogg E."/>
        </authorList>
    </citation>
    <scope>NUCLEOTIDE SEQUENCE [LARGE SCALE GENOMIC DNA]</scope>
</reference>
<dbReference type="InterPro" id="IPR001232">
    <property type="entry name" value="SKP1-like"/>
</dbReference>
<dbReference type="SUPFAM" id="SSF81382">
    <property type="entry name" value="Skp1 dimerisation domain-like"/>
    <property type="match status" value="1"/>
</dbReference>
<sequence length="256" mass="27125">MAAAEGEKKGAMEAEKGENEAMAAAKGAPVEEKGKGAEGAEAPDEEGTGEAAVEKGKAVAEAEEAAGAKMITLRSTDGEERSMSAAAEKLSVVLSNMIEDDCAYNVVIPLERSATVARTLDTVIQYCVKHADEPVHDSNPSTAGGSSSVVVTAVPEDLEEWDRKFVEGLSADDLYDLLLAANHLSIQGLINVVCQRATDMIKGKTTQQIRDTFNLPNDLIRRTRRSCTSSTPGSSTSRILRTHFVLCSSISLDLPA</sequence>
<evidence type="ECO:0000313" key="8">
    <source>
        <dbReference type="Proteomes" id="UP000298652"/>
    </source>
</evidence>
<protein>
    <recommendedName>
        <fullName evidence="9">SKP1 component POZ domain-containing protein</fullName>
    </recommendedName>
</protein>
<evidence type="ECO:0000259" key="5">
    <source>
        <dbReference type="Pfam" id="PF01466"/>
    </source>
</evidence>
<dbReference type="OMA" id="GENEAMA"/>
<dbReference type="Pfam" id="PF03931">
    <property type="entry name" value="Skp1_POZ"/>
    <property type="match status" value="1"/>
</dbReference>
<evidence type="ECO:0000256" key="3">
    <source>
        <dbReference type="ARBA" id="ARBA00022786"/>
    </source>
</evidence>
<dbReference type="GO" id="GO:0009867">
    <property type="term" value="P:jasmonic acid mediated signaling pathway"/>
    <property type="evidence" value="ECO:0007669"/>
    <property type="project" value="UniProtKB-ARBA"/>
</dbReference>
<dbReference type="AlphaFoldDB" id="A0A4U6W0R5"/>
<proteinExistence type="inferred from homology"/>
<dbReference type="Gene3D" id="3.30.710.10">
    <property type="entry name" value="Potassium Channel Kv1.1, Chain A"/>
    <property type="match status" value="1"/>
</dbReference>
<dbReference type="Gramene" id="TKW35951">
    <property type="protein sequence ID" value="TKW35951"/>
    <property type="gene ID" value="SEVIR_2G409300v2"/>
</dbReference>
<gene>
    <name evidence="7" type="ORF">SEVIR_2G409300v2</name>
</gene>
<dbReference type="InterPro" id="IPR036296">
    <property type="entry name" value="SKP1-like_dim_sf"/>
</dbReference>
<feature type="domain" description="SKP1 component dimerisation" evidence="5">
    <location>
        <begin position="187"/>
        <end position="219"/>
    </location>
</feature>
<dbReference type="EMBL" id="CM016553">
    <property type="protein sequence ID" value="TKW35951.1"/>
    <property type="molecule type" value="Genomic_DNA"/>
</dbReference>
<comment type="similarity">
    <text evidence="2">Belongs to the SKP1 family.</text>
</comment>
<feature type="compositionally biased region" description="Basic and acidic residues" evidence="4">
    <location>
        <begin position="29"/>
        <end position="38"/>
    </location>
</feature>
<dbReference type="InterPro" id="IPR016073">
    <property type="entry name" value="Skp1_comp_POZ"/>
</dbReference>
<dbReference type="InterPro" id="IPR011333">
    <property type="entry name" value="SKP1/BTB/POZ_sf"/>
</dbReference>
<name>A0A4U6W0R5_SETVI</name>
<organism evidence="7 8">
    <name type="scientific">Setaria viridis</name>
    <name type="common">Green bristlegrass</name>
    <name type="synonym">Setaria italica subsp. viridis</name>
    <dbReference type="NCBI Taxonomy" id="4556"/>
    <lineage>
        <taxon>Eukaryota</taxon>
        <taxon>Viridiplantae</taxon>
        <taxon>Streptophyta</taxon>
        <taxon>Embryophyta</taxon>
        <taxon>Tracheophyta</taxon>
        <taxon>Spermatophyta</taxon>
        <taxon>Magnoliopsida</taxon>
        <taxon>Liliopsida</taxon>
        <taxon>Poales</taxon>
        <taxon>Poaceae</taxon>
        <taxon>PACMAD clade</taxon>
        <taxon>Panicoideae</taxon>
        <taxon>Panicodae</taxon>
        <taxon>Paniceae</taxon>
        <taxon>Cenchrinae</taxon>
        <taxon>Setaria</taxon>
    </lineage>
</organism>
<feature type="compositionally biased region" description="Basic and acidic residues" evidence="4">
    <location>
        <begin position="1"/>
        <end position="19"/>
    </location>
</feature>
<dbReference type="Pfam" id="PF01466">
    <property type="entry name" value="Skp1"/>
    <property type="match status" value="1"/>
</dbReference>
<feature type="region of interest" description="Disordered" evidence="4">
    <location>
        <begin position="1"/>
        <end position="60"/>
    </location>
</feature>
<comment type="pathway">
    <text evidence="1">Protein modification; protein ubiquitination.</text>
</comment>
<dbReference type="InterPro" id="IPR016897">
    <property type="entry name" value="SKP1"/>
</dbReference>
<dbReference type="GO" id="GO:0006511">
    <property type="term" value="P:ubiquitin-dependent protein catabolic process"/>
    <property type="evidence" value="ECO:0007669"/>
    <property type="project" value="InterPro"/>
</dbReference>
<evidence type="ECO:0000256" key="2">
    <source>
        <dbReference type="ARBA" id="ARBA00009993"/>
    </source>
</evidence>
<dbReference type="Proteomes" id="UP000298652">
    <property type="component" value="Chromosome 2"/>
</dbReference>
<keyword evidence="8" id="KW-1185">Reference proteome</keyword>
<dbReference type="UniPathway" id="UPA00143"/>
<evidence type="ECO:0000313" key="7">
    <source>
        <dbReference type="EMBL" id="TKW35951.1"/>
    </source>
</evidence>
<evidence type="ECO:0000259" key="6">
    <source>
        <dbReference type="Pfam" id="PF03931"/>
    </source>
</evidence>
<dbReference type="SMART" id="SM00512">
    <property type="entry name" value="Skp1"/>
    <property type="match status" value="1"/>
</dbReference>
<evidence type="ECO:0000256" key="4">
    <source>
        <dbReference type="SAM" id="MobiDB-lite"/>
    </source>
</evidence>
<feature type="domain" description="SKP1 component POZ" evidence="6">
    <location>
        <begin position="69"/>
        <end position="131"/>
    </location>
</feature>